<evidence type="ECO:0000256" key="3">
    <source>
        <dbReference type="ARBA" id="ARBA00022741"/>
    </source>
</evidence>
<dbReference type="GO" id="GO:0046872">
    <property type="term" value="F:metal ion binding"/>
    <property type="evidence" value="ECO:0007669"/>
    <property type="project" value="UniProtKB-KW"/>
</dbReference>
<reference evidence="10 11" key="2">
    <citation type="journal article" date="2016" name="Int. J. Syst. Evol. Microbiol.">
        <title>Paenibacillus bovis sp. nov., isolated from raw yak (Bos grunniens) milk.</title>
        <authorList>
            <person name="Gao C."/>
            <person name="Han J."/>
            <person name="Liu Z."/>
            <person name="Xu X."/>
            <person name="Hang F."/>
            <person name="Wu Z."/>
        </authorList>
    </citation>
    <scope>NUCLEOTIDE SEQUENCE [LARGE SCALE GENOMIC DNA]</scope>
    <source>
        <strain evidence="10 11">BD3526</strain>
    </source>
</reference>
<dbReference type="GO" id="GO:0046677">
    <property type="term" value="P:response to antibiotic"/>
    <property type="evidence" value="ECO:0007669"/>
    <property type="project" value="UniProtKB-KW"/>
</dbReference>
<dbReference type="RefSeq" id="WP_060534692.1">
    <property type="nucleotide sequence ID" value="NZ_CP013023.1"/>
</dbReference>
<keyword evidence="5" id="KW-0067">ATP-binding</keyword>
<dbReference type="OrthoDB" id="3806873at2"/>
<evidence type="ECO:0000256" key="5">
    <source>
        <dbReference type="ARBA" id="ARBA00022840"/>
    </source>
</evidence>
<keyword evidence="8" id="KW-0460">Magnesium</keyword>
<dbReference type="GO" id="GO:0016773">
    <property type="term" value="F:phosphotransferase activity, alcohol group as acceptor"/>
    <property type="evidence" value="ECO:0007669"/>
    <property type="project" value="InterPro"/>
</dbReference>
<dbReference type="Gene3D" id="3.30.200.20">
    <property type="entry name" value="Phosphorylase Kinase, domain 1"/>
    <property type="match status" value="1"/>
</dbReference>
<dbReference type="AlphaFoldDB" id="A0A172ZHM0"/>
<dbReference type="CDD" id="cd05150">
    <property type="entry name" value="APH"/>
    <property type="match status" value="1"/>
</dbReference>
<evidence type="ECO:0000256" key="8">
    <source>
        <dbReference type="PIRSR" id="PIRSR000706-2"/>
    </source>
</evidence>
<sequence>MRKTLITYDTSQLPISLQSYMNDAPIYDSSSSENARTLFIDGAPSLFLKISAKGTLEREYRMTEFLHAHQMAPRVIKYISDDTHDYLLTAAVQGADGVDRHHINDPEQLAAAFGRHLRRLHELPLTGCPYPGRSAEIRQEAIDSGIPASLLEEPNYVPIDNVIIHGDYCLPNVIMENYHLRGFIDSGYGGIGDRNYDIYWGLWTLKYNLDTEQYHDIFMEAYGKDDVNMDGVHYFSQLVDWTE</sequence>
<dbReference type="EMBL" id="CP013023">
    <property type="protein sequence ID" value="ANF96650.1"/>
    <property type="molecule type" value="Genomic_DNA"/>
</dbReference>
<dbReference type="PIRSF" id="PIRSF000706">
    <property type="entry name" value="Kanamycin_kin"/>
    <property type="match status" value="1"/>
</dbReference>
<evidence type="ECO:0000256" key="2">
    <source>
        <dbReference type="ARBA" id="ARBA00022679"/>
    </source>
</evidence>
<comment type="similarity">
    <text evidence="1">Belongs to the aminoglycoside phosphotransferase family.</text>
</comment>
<feature type="binding site" evidence="8">
    <location>
        <position position="185"/>
    </location>
    <ligand>
        <name>Mg(2+)</name>
        <dbReference type="ChEBI" id="CHEBI:18420"/>
    </ligand>
</feature>
<evidence type="ECO:0000313" key="10">
    <source>
        <dbReference type="EMBL" id="ANF96650.1"/>
    </source>
</evidence>
<organism evidence="10 11">
    <name type="scientific">Paenibacillus bovis</name>
    <dbReference type="NCBI Taxonomy" id="1616788"/>
    <lineage>
        <taxon>Bacteria</taxon>
        <taxon>Bacillati</taxon>
        <taxon>Bacillota</taxon>
        <taxon>Bacilli</taxon>
        <taxon>Bacillales</taxon>
        <taxon>Paenibacillaceae</taxon>
        <taxon>Paenibacillus</taxon>
    </lineage>
</organism>
<feature type="binding site" evidence="8">
    <location>
        <position position="172"/>
    </location>
    <ligand>
        <name>Mg(2+)</name>
        <dbReference type="ChEBI" id="CHEBI:18420"/>
    </ligand>
</feature>
<keyword evidence="11" id="KW-1185">Reference proteome</keyword>
<dbReference type="Pfam" id="PF01636">
    <property type="entry name" value="APH"/>
    <property type="match status" value="1"/>
</dbReference>
<dbReference type="SUPFAM" id="SSF56112">
    <property type="entry name" value="Protein kinase-like (PK-like)"/>
    <property type="match status" value="1"/>
</dbReference>
<keyword evidence="8" id="KW-0479">Metal-binding</keyword>
<evidence type="ECO:0000259" key="9">
    <source>
        <dbReference type="Pfam" id="PF01636"/>
    </source>
</evidence>
<dbReference type="GO" id="GO:0016301">
    <property type="term" value="F:kinase activity"/>
    <property type="evidence" value="ECO:0007669"/>
    <property type="project" value="UniProtKB-KW"/>
</dbReference>
<protein>
    <submittedName>
        <fullName evidence="10">Aminoglycoside phosphotransferase</fullName>
    </submittedName>
</protein>
<evidence type="ECO:0000256" key="4">
    <source>
        <dbReference type="ARBA" id="ARBA00022777"/>
    </source>
</evidence>
<reference evidence="11" key="1">
    <citation type="submission" date="2015-10" db="EMBL/GenBank/DDBJ databases">
        <title>Genome of Paenibacillus bovis sp. nov.</title>
        <authorList>
            <person name="Wu Z."/>
            <person name="Gao C."/>
            <person name="Liu Z."/>
            <person name="Zheng H."/>
        </authorList>
    </citation>
    <scope>NUCLEOTIDE SEQUENCE [LARGE SCALE GENOMIC DNA]</scope>
    <source>
        <strain evidence="11">BD3526</strain>
    </source>
</reference>
<proteinExistence type="inferred from homology"/>
<evidence type="ECO:0000256" key="1">
    <source>
        <dbReference type="ARBA" id="ARBA00006219"/>
    </source>
</evidence>
<dbReference type="Gene3D" id="3.90.1200.10">
    <property type="match status" value="1"/>
</dbReference>
<accession>A0A172ZHM0</accession>
<evidence type="ECO:0000256" key="6">
    <source>
        <dbReference type="ARBA" id="ARBA00023251"/>
    </source>
</evidence>
<feature type="domain" description="Aminoglycoside phosphotransferase" evidence="9">
    <location>
        <begin position="30"/>
        <end position="223"/>
    </location>
</feature>
<keyword evidence="2 10" id="KW-0808">Transferase</keyword>
<evidence type="ECO:0000313" key="11">
    <source>
        <dbReference type="Proteomes" id="UP000078148"/>
    </source>
</evidence>
<keyword evidence="6" id="KW-0046">Antibiotic resistance</keyword>
<keyword evidence="4" id="KW-0418">Kinase</keyword>
<dbReference type="InterPro" id="IPR002575">
    <property type="entry name" value="Aminoglycoside_PTrfase"/>
</dbReference>
<dbReference type="Proteomes" id="UP000078148">
    <property type="component" value="Chromosome"/>
</dbReference>
<dbReference type="KEGG" id="pbv:AR543_11950"/>
<keyword evidence="3" id="KW-0547">Nucleotide-binding</keyword>
<gene>
    <name evidence="10" type="ORF">AR543_11950</name>
</gene>
<evidence type="ECO:0000256" key="7">
    <source>
        <dbReference type="PIRSR" id="PIRSR000706-1"/>
    </source>
</evidence>
<dbReference type="InterPro" id="IPR024165">
    <property type="entry name" value="Kan/Strep_kinase"/>
</dbReference>
<feature type="active site" description="Proton acceptor" evidence="7">
    <location>
        <position position="167"/>
    </location>
</feature>
<name>A0A172ZHM0_9BACL</name>
<dbReference type="GO" id="GO:0005524">
    <property type="term" value="F:ATP binding"/>
    <property type="evidence" value="ECO:0007669"/>
    <property type="project" value="UniProtKB-KW"/>
</dbReference>
<dbReference type="InterPro" id="IPR011009">
    <property type="entry name" value="Kinase-like_dom_sf"/>
</dbReference>